<proteinExistence type="predicted"/>
<dbReference type="Gene3D" id="3.90.180.10">
    <property type="entry name" value="Medium-chain alcohol dehydrogenases, catalytic domain"/>
    <property type="match status" value="1"/>
</dbReference>
<name>A0A2S6AIP4_9NOCA</name>
<sequence>MLRPGTGITAFHSDERAGSTAVSQRLADAVVAGVPHPNVDRVFALDDVGAAHHRMENDEATGKLVLLPEPTPRCPVGRTRPRRDRRILLIYDASHKLGRPSREFPPFLRRI</sequence>
<dbReference type="Pfam" id="PF13602">
    <property type="entry name" value="ADH_zinc_N_2"/>
    <property type="match status" value="1"/>
</dbReference>
<accession>A0A2S6AIP4</accession>
<dbReference type="AlphaFoldDB" id="A0A2S6AIP4"/>
<evidence type="ECO:0000313" key="1">
    <source>
        <dbReference type="EMBL" id="PPJ35104.1"/>
    </source>
</evidence>
<organism evidence="1 2">
    <name type="scientific">Nocardia nova</name>
    <dbReference type="NCBI Taxonomy" id="37330"/>
    <lineage>
        <taxon>Bacteria</taxon>
        <taxon>Bacillati</taxon>
        <taxon>Actinomycetota</taxon>
        <taxon>Actinomycetes</taxon>
        <taxon>Mycobacteriales</taxon>
        <taxon>Nocardiaceae</taxon>
        <taxon>Nocardia</taxon>
    </lineage>
</organism>
<comment type="caution">
    <text evidence="1">The sequence shown here is derived from an EMBL/GenBank/DDBJ whole genome shotgun (WGS) entry which is preliminary data.</text>
</comment>
<dbReference type="Proteomes" id="UP000239874">
    <property type="component" value="Unassembled WGS sequence"/>
</dbReference>
<dbReference type="EMBL" id="PSZC01000024">
    <property type="protein sequence ID" value="PPJ35104.1"/>
    <property type="molecule type" value="Genomic_DNA"/>
</dbReference>
<protein>
    <submittedName>
        <fullName evidence="1">Uncharacterized protein</fullName>
    </submittedName>
</protein>
<gene>
    <name evidence="1" type="ORF">C5E45_26940</name>
</gene>
<evidence type="ECO:0000313" key="2">
    <source>
        <dbReference type="Proteomes" id="UP000239874"/>
    </source>
</evidence>
<reference evidence="1 2" key="1">
    <citation type="submission" date="2018-02" db="EMBL/GenBank/DDBJ databases">
        <title>8 Nocardia nova and 1 Nocardia cyriacigeorgica strain used for evolution to TMP-SMX.</title>
        <authorList>
            <person name="Mehta H."/>
            <person name="Weng J."/>
            <person name="Shamoo Y."/>
        </authorList>
    </citation>
    <scope>NUCLEOTIDE SEQUENCE [LARGE SCALE GENOMIC DNA]</scope>
    <source>
        <strain evidence="1 2">MDA3139</strain>
    </source>
</reference>